<dbReference type="InterPro" id="IPR021473">
    <property type="entry name" value="DUF3126"/>
</dbReference>
<evidence type="ECO:0000313" key="2">
    <source>
        <dbReference type="Proteomes" id="UP000282957"/>
    </source>
</evidence>
<proteinExistence type="predicted"/>
<dbReference type="OrthoDB" id="7632283at2"/>
<organism evidence="1 2">
    <name type="scientific">Rhodovarius crocodyli</name>
    <dbReference type="NCBI Taxonomy" id="1979269"/>
    <lineage>
        <taxon>Bacteria</taxon>
        <taxon>Pseudomonadati</taxon>
        <taxon>Pseudomonadota</taxon>
        <taxon>Alphaproteobacteria</taxon>
        <taxon>Acetobacterales</taxon>
        <taxon>Roseomonadaceae</taxon>
        <taxon>Rhodovarius</taxon>
    </lineage>
</organism>
<accession>A0A437LW29</accession>
<sequence length="75" mass="8080">MPPAMKPAEIQAVQAELRRLTGSNKLTIRAPKTRNGPVELLADDEVIGTVDRDDEDGDLAYHVTITILGEDLPGA</sequence>
<dbReference type="Pfam" id="PF11324">
    <property type="entry name" value="DUF3126"/>
    <property type="match status" value="1"/>
</dbReference>
<evidence type="ECO:0000313" key="1">
    <source>
        <dbReference type="EMBL" id="RVT89598.1"/>
    </source>
</evidence>
<dbReference type="EMBL" id="SACL01000018">
    <property type="protein sequence ID" value="RVT89598.1"/>
    <property type="molecule type" value="Genomic_DNA"/>
</dbReference>
<keyword evidence="2" id="KW-1185">Reference proteome</keyword>
<reference evidence="1 2" key="1">
    <citation type="submission" date="2019-01" db="EMBL/GenBank/DDBJ databases">
        <authorList>
            <person name="Chen W.-M."/>
        </authorList>
    </citation>
    <scope>NUCLEOTIDE SEQUENCE [LARGE SCALE GENOMIC DNA]</scope>
    <source>
        <strain evidence="1 2">CCP-6</strain>
    </source>
</reference>
<comment type="caution">
    <text evidence="1">The sequence shown here is derived from an EMBL/GenBank/DDBJ whole genome shotgun (WGS) entry which is preliminary data.</text>
</comment>
<dbReference type="Proteomes" id="UP000282957">
    <property type="component" value="Unassembled WGS sequence"/>
</dbReference>
<protein>
    <submittedName>
        <fullName evidence="1">DUF3126 family protein</fullName>
    </submittedName>
</protein>
<name>A0A437LW29_9PROT</name>
<dbReference type="AlphaFoldDB" id="A0A437LW29"/>
<gene>
    <name evidence="1" type="ORF">EOD42_25170</name>
</gene>